<dbReference type="AlphaFoldDB" id="W0V3J0"/>
<protein>
    <submittedName>
        <fullName evidence="1">Uncharacterized protein</fullName>
    </submittedName>
</protein>
<gene>
    <name evidence="1" type="ORF">GJA_2768</name>
</gene>
<dbReference type="STRING" id="1349767.GJA_2768"/>
<sequence length="48" mass="5472">MQLYEQLETVTDEATFLEFVQALANDRRADGKAWKNDSIEDLLKVAGK</sequence>
<proteinExistence type="predicted"/>
<dbReference type="KEGG" id="jag:GJA_2768"/>
<dbReference type="EMBL" id="HG322949">
    <property type="protein sequence ID" value="CDG83399.1"/>
    <property type="molecule type" value="Genomic_DNA"/>
</dbReference>
<dbReference type="Proteomes" id="UP000027604">
    <property type="component" value="Chromosome I"/>
</dbReference>
<accession>W0V3J0</accession>
<name>W0V3J0_9BURK</name>
<reference evidence="1 2" key="1">
    <citation type="journal article" date="2015" name="Genome Announc.">
        <title>Genome Sequence of Mushroom Soft-Rot Pathogen Janthinobacterium agaricidamnosum.</title>
        <authorList>
            <person name="Graupner K."/>
            <person name="Lackner G."/>
            <person name="Hertweck C."/>
        </authorList>
    </citation>
    <scope>NUCLEOTIDE SEQUENCE [LARGE SCALE GENOMIC DNA]</scope>
    <source>
        <strain evidence="2">NBRC 102515 / DSM 9628</strain>
    </source>
</reference>
<dbReference type="OrthoDB" id="2628285at2"/>
<dbReference type="RefSeq" id="WP_156484120.1">
    <property type="nucleotide sequence ID" value="NZ_BCTH01000036.1"/>
</dbReference>
<dbReference type="HOGENOM" id="CLU_3153763_0_0_4"/>
<evidence type="ECO:0000313" key="1">
    <source>
        <dbReference type="EMBL" id="CDG83399.1"/>
    </source>
</evidence>
<organism evidence="1 2">
    <name type="scientific">Janthinobacterium agaricidamnosum NBRC 102515 = DSM 9628</name>
    <dbReference type="NCBI Taxonomy" id="1349767"/>
    <lineage>
        <taxon>Bacteria</taxon>
        <taxon>Pseudomonadati</taxon>
        <taxon>Pseudomonadota</taxon>
        <taxon>Betaproteobacteria</taxon>
        <taxon>Burkholderiales</taxon>
        <taxon>Oxalobacteraceae</taxon>
        <taxon>Janthinobacterium</taxon>
    </lineage>
</organism>
<keyword evidence="2" id="KW-1185">Reference proteome</keyword>
<evidence type="ECO:0000313" key="2">
    <source>
        <dbReference type="Proteomes" id="UP000027604"/>
    </source>
</evidence>